<feature type="compositionally biased region" description="Polar residues" evidence="1">
    <location>
        <begin position="156"/>
        <end position="166"/>
    </location>
</feature>
<protein>
    <submittedName>
        <fullName evidence="2">Uncharacterized protein</fullName>
    </submittedName>
</protein>
<dbReference type="AlphaFoldDB" id="A0A8H3FL94"/>
<feature type="region of interest" description="Disordered" evidence="1">
    <location>
        <begin position="156"/>
        <end position="213"/>
    </location>
</feature>
<organism evidence="2 3">
    <name type="scientific">Heterodermia speciosa</name>
    <dbReference type="NCBI Taxonomy" id="116794"/>
    <lineage>
        <taxon>Eukaryota</taxon>
        <taxon>Fungi</taxon>
        <taxon>Dikarya</taxon>
        <taxon>Ascomycota</taxon>
        <taxon>Pezizomycotina</taxon>
        <taxon>Lecanoromycetes</taxon>
        <taxon>OSLEUM clade</taxon>
        <taxon>Lecanoromycetidae</taxon>
        <taxon>Caliciales</taxon>
        <taxon>Physciaceae</taxon>
        <taxon>Heterodermia</taxon>
    </lineage>
</organism>
<name>A0A8H3FL94_9LECA</name>
<dbReference type="EMBL" id="CAJPDS010000042">
    <property type="protein sequence ID" value="CAF9926671.1"/>
    <property type="molecule type" value="Genomic_DNA"/>
</dbReference>
<keyword evidence="3" id="KW-1185">Reference proteome</keyword>
<evidence type="ECO:0000313" key="2">
    <source>
        <dbReference type="EMBL" id="CAF9926671.1"/>
    </source>
</evidence>
<proteinExistence type="predicted"/>
<feature type="region of interest" description="Disordered" evidence="1">
    <location>
        <begin position="316"/>
        <end position="335"/>
    </location>
</feature>
<feature type="compositionally biased region" description="Basic and acidic residues" evidence="1">
    <location>
        <begin position="199"/>
        <end position="210"/>
    </location>
</feature>
<evidence type="ECO:0000256" key="1">
    <source>
        <dbReference type="SAM" id="MobiDB-lite"/>
    </source>
</evidence>
<evidence type="ECO:0000313" key="3">
    <source>
        <dbReference type="Proteomes" id="UP000664521"/>
    </source>
</evidence>
<dbReference type="Proteomes" id="UP000664521">
    <property type="component" value="Unassembled WGS sequence"/>
</dbReference>
<accession>A0A8H3FL94</accession>
<comment type="caution">
    <text evidence="2">The sequence shown here is derived from an EMBL/GenBank/DDBJ whole genome shotgun (WGS) entry which is preliminary data.</text>
</comment>
<sequence length="438" mass="48091">MLVRKSFIEPAPLEQSLADSMSCCPTPPKGYHASHQQNAIYAAQKFCRELAPFYSPYVRPMEPVAATVRTQSYPGLEHLDGDSDLYRIDVVEIEECEPERLKVDILHPNGAEEGMEEDTGLCESILYHANTGSRVLINSHGALEFWFQRRHAATTGPSKTIQTMPLTKNDEAVSPGPSKDVQTISSGPSEDDETVCSEPPKDVRIGDRPSVRPSTLETFFSQPTKSTLRNLTQATLATSHDNQASPVLTKDQTSRSLFTAIKLLELTENLVRDTGVLVKTIGFCFEDIAQTNASEKVQATAIQKVEFQYRKKRPTKGKVDTIQMGGTPPTEANVKDDTFKTNKAEANSDIDKAGADSEDPATDIKIKSKMGDWLLSSTEQAHLASIISSESEPDISNSLTQKVLLYANSIVRDLASLLNTAILDLLEPKNCESSVCKL</sequence>
<gene>
    <name evidence="2" type="ORF">HETSPECPRED_006389</name>
</gene>
<reference evidence="2" key="1">
    <citation type="submission" date="2021-03" db="EMBL/GenBank/DDBJ databases">
        <authorList>
            <person name="Tagirdzhanova G."/>
        </authorList>
    </citation>
    <scope>NUCLEOTIDE SEQUENCE</scope>
</reference>